<feature type="domain" description="Acyl-CoA dehydrogenase/oxidase N-terminal" evidence="13">
    <location>
        <begin position="140"/>
        <end position="234"/>
    </location>
</feature>
<dbReference type="Proteomes" id="UP000195667">
    <property type="component" value="Unassembled WGS sequence"/>
</dbReference>
<dbReference type="InterPro" id="IPR037069">
    <property type="entry name" value="AcylCoA_DH/ox_N_sf"/>
</dbReference>
<dbReference type="Pfam" id="PF02771">
    <property type="entry name" value="Acyl-CoA_dh_N"/>
    <property type="match status" value="1"/>
</dbReference>
<keyword evidence="9 15" id="KW-0560">Oxidoreductase</keyword>
<comment type="cofactor">
    <cofactor evidence="1">
        <name>FAD</name>
        <dbReference type="ChEBI" id="CHEBI:57692"/>
    </cofactor>
</comment>
<dbReference type="Pfam" id="PF00441">
    <property type="entry name" value="Acyl-CoA_dh_1"/>
    <property type="match status" value="1"/>
</dbReference>
<keyword evidence="7" id="KW-0285">Flavoprotein</keyword>
<dbReference type="UniPathway" id="UPA00659"/>
<keyword evidence="16" id="KW-1185">Reference proteome</keyword>
<evidence type="ECO:0000256" key="7">
    <source>
        <dbReference type="ARBA" id="ARBA00022630"/>
    </source>
</evidence>
<name>A0A1R4HJF8_9GAMM</name>
<evidence type="ECO:0000256" key="11">
    <source>
        <dbReference type="ARBA" id="ARBA00049247"/>
    </source>
</evidence>
<dbReference type="InterPro" id="IPR009075">
    <property type="entry name" value="AcylCo_DH/oxidase_C"/>
</dbReference>
<evidence type="ECO:0000256" key="9">
    <source>
        <dbReference type="ARBA" id="ARBA00023002"/>
    </source>
</evidence>
<evidence type="ECO:0000259" key="12">
    <source>
        <dbReference type="Pfam" id="PF00441"/>
    </source>
</evidence>
<dbReference type="InterPro" id="IPR009100">
    <property type="entry name" value="AcylCoA_DH/oxidase_NM_dom_sf"/>
</dbReference>
<dbReference type="InterPro" id="IPR013786">
    <property type="entry name" value="AcylCoA_DH/ox_N"/>
</dbReference>
<accession>A0A1R4HJF8</accession>
<dbReference type="EC" id="1.3.8.8" evidence="5"/>
<dbReference type="OrthoDB" id="9802447at2"/>
<comment type="catalytic activity">
    <reaction evidence="10">
        <text>a medium-chain 2,3-saturated fatty acyl-CoA + oxidized [electron-transfer flavoprotein] + H(+) = a medium-chain (2E)-enoyl-CoA + reduced [electron-transfer flavoprotein]</text>
        <dbReference type="Rhea" id="RHEA:14477"/>
        <dbReference type="Rhea" id="RHEA-COMP:10685"/>
        <dbReference type="Rhea" id="RHEA-COMP:10686"/>
        <dbReference type="ChEBI" id="CHEBI:15378"/>
        <dbReference type="ChEBI" id="CHEBI:57692"/>
        <dbReference type="ChEBI" id="CHEBI:58307"/>
        <dbReference type="ChEBI" id="CHEBI:83723"/>
        <dbReference type="ChEBI" id="CHEBI:83726"/>
        <dbReference type="EC" id="1.3.8.7"/>
    </reaction>
</comment>
<evidence type="ECO:0000313" key="15">
    <source>
        <dbReference type="EMBL" id="SJM96354.1"/>
    </source>
</evidence>
<dbReference type="PANTHER" id="PTHR48083">
    <property type="entry name" value="MEDIUM-CHAIN SPECIFIC ACYL-COA DEHYDROGENASE, MITOCHONDRIAL-RELATED"/>
    <property type="match status" value="1"/>
</dbReference>
<dbReference type="InterPro" id="IPR036250">
    <property type="entry name" value="AcylCo_DH-like_C"/>
</dbReference>
<dbReference type="SUPFAM" id="SSF56645">
    <property type="entry name" value="Acyl-CoA dehydrogenase NM domain-like"/>
    <property type="match status" value="1"/>
</dbReference>
<comment type="similarity">
    <text evidence="3">Belongs to the acyl-CoA dehydrogenase family.</text>
</comment>
<feature type="domain" description="Acyl-CoA dehydrogenase/oxidase C-terminal" evidence="12">
    <location>
        <begin position="362"/>
        <end position="503"/>
    </location>
</feature>
<dbReference type="PANTHER" id="PTHR48083:SF33">
    <property type="entry name" value="ACYL-COENZYME A DEHYDROGENASE"/>
    <property type="match status" value="1"/>
</dbReference>
<dbReference type="NCBIfam" id="NF007000">
    <property type="entry name" value="PRK09463.1"/>
    <property type="match status" value="1"/>
</dbReference>
<dbReference type="FunFam" id="1.10.540.10:FF:000004">
    <property type="entry name" value="Acyl-CoA dehydrogenase"/>
    <property type="match status" value="1"/>
</dbReference>
<dbReference type="Gene3D" id="1.10.540.10">
    <property type="entry name" value="Acyl-CoA dehydrogenase/oxidase, N-terminal domain"/>
    <property type="match status" value="1"/>
</dbReference>
<dbReference type="GO" id="GO:0005737">
    <property type="term" value="C:cytoplasm"/>
    <property type="evidence" value="ECO:0007669"/>
    <property type="project" value="TreeGrafter"/>
</dbReference>
<dbReference type="Gene3D" id="2.40.110.10">
    <property type="entry name" value="Butyryl-CoA Dehydrogenase, subunit A, domain 2"/>
    <property type="match status" value="1"/>
</dbReference>
<evidence type="ECO:0000256" key="1">
    <source>
        <dbReference type="ARBA" id="ARBA00001974"/>
    </source>
</evidence>
<dbReference type="EMBL" id="FUKI01000169">
    <property type="protein sequence ID" value="SJM96354.1"/>
    <property type="molecule type" value="Genomic_DNA"/>
</dbReference>
<dbReference type="GO" id="GO:0004466">
    <property type="term" value="F:long-chain fatty acyl-CoA dehydrogenase activity"/>
    <property type="evidence" value="ECO:0007669"/>
    <property type="project" value="UniProtKB-EC"/>
</dbReference>
<dbReference type="GO" id="GO:0033539">
    <property type="term" value="P:fatty acid beta-oxidation using acyl-CoA dehydrogenase"/>
    <property type="evidence" value="ECO:0007669"/>
    <property type="project" value="InterPro"/>
</dbReference>
<dbReference type="RefSeq" id="WP_087145184.1">
    <property type="nucleotide sequence ID" value="NZ_FUKI01000169.1"/>
</dbReference>
<sequence>MFWLLALLITVSILFYYRICIPVATLVVGVLLADYLLFQGLTPFNQSLWACYLGIFIPLNIPAIRRHLVSRWLFQWMKKALPPISKTEQEALDAGNTWWDAELFSGNPDWRILQNLPAAQLTAKEQAYIDGPVETLCAMLDDWDITHHRNDLPKEVWDYIKQHKFCGIIIPKNYGGLAFSETAHSIIVMKIASRCTTAAVTVMVPNSLGPAKLLLNYGTEQQKNFYLPRLVSGEEIPAFALTGPHAGSDASAIPDTGIVCRSTFNGKRNVLGIRLNWEKRYITLGPVASVLGLAFKLYDPDKLIGDVQDIGITVALIPTDTKGVSIGRRHYPLDSAFQNGPNWGKDVFIPMDWIIGGVAQVGNGWKMLMQSLSTGRAISLPALSVGAGKLVCRNTGAYARIRKQFNLPIGEFEGIEEPLARMAGETYILDAARCVTNAALDNGQKPAVISAILKYELTERMRRVVNDAMDIQGGSGICLGPKNYLGRLYQVIPVSITVEGANILTRTLMIFGQGAIRCHPYIQQEMAAIQQGNLAEFDRLLFQHIGFWGRNKVAALWFGLTDARFIKTPGDNDTRRYYQHITRLSVGFALLADFALLTLGGSLKRKERLSGRFADVLSNLYLCSCVLKHYQNQGCLKDDLPLLHWACQHTLYRAQQALLAIYWKLPLRPVAWLLRGLMFPLGKPCSPPSDRLIHQTASVLLSESASRDRLTLGIYINNHPEDATGRIEVAFKAVLAAAPVEAKLRNAQKLKQLPKAALTQIIDEARVKSIINQAEYELFINAEAARFAAISVDDFSAEQLNAKQ</sequence>
<dbReference type="Pfam" id="PF09317">
    <property type="entry name" value="ACDH_C"/>
    <property type="match status" value="1"/>
</dbReference>
<dbReference type="GO" id="GO:0050660">
    <property type="term" value="F:flavin adenine dinucleotide binding"/>
    <property type="evidence" value="ECO:0007669"/>
    <property type="project" value="InterPro"/>
</dbReference>
<evidence type="ECO:0000259" key="14">
    <source>
        <dbReference type="Pfam" id="PF09317"/>
    </source>
</evidence>
<evidence type="ECO:0000256" key="2">
    <source>
        <dbReference type="ARBA" id="ARBA00005005"/>
    </source>
</evidence>
<evidence type="ECO:0000256" key="4">
    <source>
        <dbReference type="ARBA" id="ARBA00012033"/>
    </source>
</evidence>
<dbReference type="SUPFAM" id="SSF47203">
    <property type="entry name" value="Acyl-CoA dehydrogenase C-terminal domain-like"/>
    <property type="match status" value="1"/>
</dbReference>
<feature type="domain" description="Acyl-CoA dehydrogenase C-terminal bacterial-type" evidence="14">
    <location>
        <begin position="516"/>
        <end position="795"/>
    </location>
</feature>
<evidence type="ECO:0000256" key="3">
    <source>
        <dbReference type="ARBA" id="ARBA00009347"/>
    </source>
</evidence>
<dbReference type="AlphaFoldDB" id="A0A1R4HJF8"/>
<dbReference type="NCBIfam" id="NF009586">
    <property type="entry name" value="PRK13026.1"/>
    <property type="match status" value="1"/>
</dbReference>
<organism evidence="15 16">
    <name type="scientific">Crenothrix polyspora</name>
    <dbReference type="NCBI Taxonomy" id="360316"/>
    <lineage>
        <taxon>Bacteria</taxon>
        <taxon>Pseudomonadati</taxon>
        <taxon>Pseudomonadota</taxon>
        <taxon>Gammaproteobacteria</taxon>
        <taxon>Methylococcales</taxon>
        <taxon>Crenotrichaceae</taxon>
        <taxon>Crenothrix</taxon>
    </lineage>
</organism>
<gene>
    <name evidence="15" type="primary">fadE</name>
    <name evidence="15" type="ORF">CRENPOLYSF1_890024</name>
</gene>
<reference evidence="16" key="1">
    <citation type="submission" date="2017-02" db="EMBL/GenBank/DDBJ databases">
        <authorList>
            <person name="Daims H."/>
        </authorList>
    </citation>
    <scope>NUCLEOTIDE SEQUENCE [LARGE SCALE GENOMIC DNA]</scope>
</reference>
<dbReference type="InterPro" id="IPR050741">
    <property type="entry name" value="Acyl-CoA_dehydrogenase"/>
</dbReference>
<evidence type="ECO:0000256" key="5">
    <source>
        <dbReference type="ARBA" id="ARBA00012040"/>
    </source>
</evidence>
<evidence type="ECO:0000256" key="6">
    <source>
        <dbReference type="ARBA" id="ARBA00020144"/>
    </source>
</evidence>
<dbReference type="Gene3D" id="1.20.140.10">
    <property type="entry name" value="Butyryl-CoA Dehydrogenase, subunit A, domain 3"/>
    <property type="match status" value="1"/>
</dbReference>
<comment type="pathway">
    <text evidence="2">Lipid metabolism; fatty acid beta-oxidation.</text>
</comment>
<dbReference type="GO" id="GO:0070991">
    <property type="term" value="F:medium-chain fatty acyl-CoA dehydrogenase activity"/>
    <property type="evidence" value="ECO:0007669"/>
    <property type="project" value="UniProtKB-EC"/>
</dbReference>
<dbReference type="FunFam" id="1.20.140.10:FF:000009">
    <property type="entry name" value="Acyl-CoA dehydrogenase"/>
    <property type="match status" value="1"/>
</dbReference>
<protein>
    <recommendedName>
        <fullName evidence="6">Acyl-coenzyme A dehydrogenase</fullName>
        <ecNumber evidence="4">1.3.8.7</ecNumber>
        <ecNumber evidence="5">1.3.8.8</ecNumber>
    </recommendedName>
</protein>
<dbReference type="InterPro" id="IPR015396">
    <property type="entry name" value="FadE_C"/>
</dbReference>
<evidence type="ECO:0000256" key="10">
    <source>
        <dbReference type="ARBA" id="ARBA00047882"/>
    </source>
</evidence>
<evidence type="ECO:0000313" key="16">
    <source>
        <dbReference type="Proteomes" id="UP000195667"/>
    </source>
</evidence>
<dbReference type="InterPro" id="IPR046373">
    <property type="entry name" value="Acyl-CoA_Oxase/DH_mid-dom_sf"/>
</dbReference>
<proteinExistence type="inferred from homology"/>
<keyword evidence="8" id="KW-0274">FAD</keyword>
<evidence type="ECO:0000259" key="13">
    <source>
        <dbReference type="Pfam" id="PF02771"/>
    </source>
</evidence>
<dbReference type="EC" id="1.3.8.7" evidence="4"/>
<comment type="catalytic activity">
    <reaction evidence="11">
        <text>a long-chain 2,3-saturated fatty acyl-CoA + oxidized [electron-transfer flavoprotein] + H(+) = a long-chain (2E)-enoyl-CoA + reduced [electron-transfer flavoprotein]</text>
        <dbReference type="Rhea" id="RHEA:17721"/>
        <dbReference type="Rhea" id="RHEA-COMP:10685"/>
        <dbReference type="Rhea" id="RHEA-COMP:10686"/>
        <dbReference type="ChEBI" id="CHEBI:15378"/>
        <dbReference type="ChEBI" id="CHEBI:57692"/>
        <dbReference type="ChEBI" id="CHEBI:58307"/>
        <dbReference type="ChEBI" id="CHEBI:83721"/>
        <dbReference type="ChEBI" id="CHEBI:83727"/>
        <dbReference type="EC" id="1.3.8.8"/>
    </reaction>
</comment>
<evidence type="ECO:0000256" key="8">
    <source>
        <dbReference type="ARBA" id="ARBA00022827"/>
    </source>
</evidence>